<reference evidence="1 2" key="1">
    <citation type="submission" date="2018-06" db="EMBL/GenBank/DDBJ databases">
        <authorList>
            <consortium name="Pathogen Informatics"/>
            <person name="Doyle S."/>
        </authorList>
    </citation>
    <scope>NUCLEOTIDE SEQUENCE [LARGE SCALE GENOMIC DNA]</scope>
    <source>
        <strain evidence="1 2">NCTC12000</strain>
    </source>
</reference>
<proteinExistence type="predicted"/>
<dbReference type="AlphaFoldDB" id="A0A378K798"/>
<sequence length="41" mass="4987">MNLMISISIVNDQIVLKYIGWWRMKPQQELHFPETKSTHSW</sequence>
<dbReference type="Proteomes" id="UP000254631">
    <property type="component" value="Unassembled WGS sequence"/>
</dbReference>
<name>A0A378K798_LEGPN</name>
<accession>A0A378K798</accession>
<organism evidence="1 2">
    <name type="scientific">Legionella pneumophila</name>
    <dbReference type="NCBI Taxonomy" id="446"/>
    <lineage>
        <taxon>Bacteria</taxon>
        <taxon>Pseudomonadati</taxon>
        <taxon>Pseudomonadota</taxon>
        <taxon>Gammaproteobacteria</taxon>
        <taxon>Legionellales</taxon>
        <taxon>Legionellaceae</taxon>
        <taxon>Legionella</taxon>
    </lineage>
</organism>
<gene>
    <name evidence="1" type="ORF">NCTC12000_01477</name>
</gene>
<dbReference type="EMBL" id="UGOL01000001">
    <property type="protein sequence ID" value="STX79485.1"/>
    <property type="molecule type" value="Genomic_DNA"/>
</dbReference>
<evidence type="ECO:0000313" key="2">
    <source>
        <dbReference type="Proteomes" id="UP000254631"/>
    </source>
</evidence>
<protein>
    <submittedName>
        <fullName evidence="1">Uncharacterized protein</fullName>
    </submittedName>
</protein>
<evidence type="ECO:0000313" key="1">
    <source>
        <dbReference type="EMBL" id="STX79485.1"/>
    </source>
</evidence>